<gene>
    <name evidence="4" type="primary">LOC112905090</name>
</gene>
<evidence type="ECO:0000256" key="1">
    <source>
        <dbReference type="SAM" id="Phobius"/>
    </source>
</evidence>
<dbReference type="OrthoDB" id="188749at2759"/>
<dbReference type="GeneID" id="112905090"/>
<feature type="transmembrane region" description="Helical" evidence="1">
    <location>
        <begin position="132"/>
        <end position="155"/>
    </location>
</feature>
<feature type="transmembrane region" description="Helical" evidence="1">
    <location>
        <begin position="248"/>
        <end position="265"/>
    </location>
</feature>
<dbReference type="PANTHER" id="PTHR35982">
    <property type="entry name" value="AGAP005361-PA"/>
    <property type="match status" value="1"/>
</dbReference>
<dbReference type="Pfam" id="PF25085">
    <property type="entry name" value="DUF7802"/>
    <property type="match status" value="1"/>
</dbReference>
<dbReference type="RefSeq" id="XP_025832564.1">
    <property type="nucleotide sequence ID" value="XM_025976779.1"/>
</dbReference>
<proteinExistence type="predicted"/>
<feature type="transmembrane region" description="Helical" evidence="1">
    <location>
        <begin position="213"/>
        <end position="236"/>
    </location>
</feature>
<accession>A0A7F5R9C2</accession>
<feature type="transmembrane region" description="Helical" evidence="1">
    <location>
        <begin position="101"/>
        <end position="120"/>
    </location>
</feature>
<feature type="transmembrane region" description="Helical" evidence="1">
    <location>
        <begin position="175"/>
        <end position="192"/>
    </location>
</feature>
<dbReference type="InParanoid" id="A0A7F5R9C2"/>
<feature type="transmembrane region" description="Helical" evidence="1">
    <location>
        <begin position="61"/>
        <end position="81"/>
    </location>
</feature>
<reference evidence="4" key="1">
    <citation type="submission" date="2025-08" db="UniProtKB">
        <authorList>
            <consortium name="RefSeq"/>
        </authorList>
    </citation>
    <scope>IDENTIFICATION</scope>
    <source>
        <tissue evidence="4">Entire body</tissue>
    </source>
</reference>
<protein>
    <submittedName>
        <fullName evidence="4">Uncharacterized protein LOC112905090</fullName>
    </submittedName>
</protein>
<organism evidence="3 4">
    <name type="scientific">Agrilus planipennis</name>
    <name type="common">Emerald ash borer</name>
    <name type="synonym">Agrilus marcopoli</name>
    <dbReference type="NCBI Taxonomy" id="224129"/>
    <lineage>
        <taxon>Eukaryota</taxon>
        <taxon>Metazoa</taxon>
        <taxon>Ecdysozoa</taxon>
        <taxon>Arthropoda</taxon>
        <taxon>Hexapoda</taxon>
        <taxon>Insecta</taxon>
        <taxon>Pterygota</taxon>
        <taxon>Neoptera</taxon>
        <taxon>Endopterygota</taxon>
        <taxon>Coleoptera</taxon>
        <taxon>Polyphaga</taxon>
        <taxon>Elateriformia</taxon>
        <taxon>Buprestoidea</taxon>
        <taxon>Buprestidae</taxon>
        <taxon>Agrilinae</taxon>
        <taxon>Agrilus</taxon>
    </lineage>
</organism>
<feature type="domain" description="DUF7802" evidence="2">
    <location>
        <begin position="12"/>
        <end position="397"/>
    </location>
</feature>
<feature type="transmembrane region" description="Helical" evidence="1">
    <location>
        <begin position="285"/>
        <end position="304"/>
    </location>
</feature>
<evidence type="ECO:0000259" key="2">
    <source>
        <dbReference type="Pfam" id="PF25085"/>
    </source>
</evidence>
<dbReference type="KEGG" id="apln:112905090"/>
<dbReference type="PANTHER" id="PTHR35982:SF1">
    <property type="entry name" value="SPIROCYCLASE, AVEC FAMILY"/>
    <property type="match status" value="1"/>
</dbReference>
<evidence type="ECO:0000313" key="3">
    <source>
        <dbReference type="Proteomes" id="UP000192223"/>
    </source>
</evidence>
<dbReference type="InterPro" id="IPR056704">
    <property type="entry name" value="DUF7802"/>
</dbReference>
<feature type="transmembrane region" description="Helical" evidence="1">
    <location>
        <begin position="35"/>
        <end position="54"/>
    </location>
</feature>
<keyword evidence="3" id="KW-1185">Reference proteome</keyword>
<dbReference type="Proteomes" id="UP000192223">
    <property type="component" value="Unplaced"/>
</dbReference>
<keyword evidence="1" id="KW-1133">Transmembrane helix</keyword>
<sequence>MSFSSILQNFCLLQFWDWFVHVEDLSFHWKTQPTYVLSQTTFIVGGIFTFIHALKHGGRLPYLWFGIILHGLIVEALSYFLPDVDNFWHSQTPIILLGRRLPLHILLLYPVFLYNASIAVAKMRLPKWSEPFAVGLGVVLIDIPYDIVSVHFLHWTWHDTDPNIADRHYWVPWNSYYFHATFAASFIFWFHFTRKLICKTKEKWQPDTFPREFACTILTGLLGVPGGVLMFLPIYHPLHDNYRVHSEVTFFILFAIFLLLIWLGMRNTNQKEFQKQVELDWSTGLLLVHLLIHYSLFLAMTIFFKPEDEVAIGLKEPIGSCDEYVDVYTTFGQILKKRKYLCATDYNEKYFDWNCLPGGKPPSKGSIWYTACGVPLTNRVELMAIISTIWVLGITIFGNLHLFSNCDHLFIKNTTIHYNKTKLKHKKN</sequence>
<keyword evidence="1" id="KW-0812">Transmembrane</keyword>
<name>A0A7F5R9C2_AGRPL</name>
<dbReference type="AlphaFoldDB" id="A0A7F5R9C2"/>
<evidence type="ECO:0000313" key="4">
    <source>
        <dbReference type="RefSeq" id="XP_025832564.1"/>
    </source>
</evidence>
<keyword evidence="1" id="KW-0472">Membrane</keyword>
<feature type="transmembrane region" description="Helical" evidence="1">
    <location>
        <begin position="382"/>
        <end position="403"/>
    </location>
</feature>